<evidence type="ECO:0000313" key="9">
    <source>
        <dbReference type="EMBL" id="KAK2564427.1"/>
    </source>
</evidence>
<dbReference type="InterPro" id="IPR027806">
    <property type="entry name" value="HARBI1_dom"/>
</dbReference>
<sequence>MAEDQWTENDWVGNLRMSKVTFQKLCEELAPFIERRDNGRYHCAKCDNYRLADTASYRTVSNLFGVGKSTVCQIVLEICTCIVEVLFKRLVHLPVTRQDIETEVAAFFMRAGFPQVVGAIDGCHVAILAPNENPEDYVNRKGFYSIILQGLVDSKYLFRDMYVGWPGKVHDSRVFKNSPLYYACCARTFLPMGLSKVITNVVVPPVILGDSAYGLTNWLMRPFTDRGNLTNEEVAFNIGHSKTRVVVENAFGKSGRFRSLGKRLDQSVENATITVTASCVLHNYCEVMKEEFDEEWLEGVQLHLNIQPCDREEKQDREAADIRNALKSFIS</sequence>
<dbReference type="GO" id="GO:0004518">
    <property type="term" value="F:nuclease activity"/>
    <property type="evidence" value="ECO:0007669"/>
    <property type="project" value="UniProtKB-KW"/>
</dbReference>
<evidence type="ECO:0000256" key="2">
    <source>
        <dbReference type="ARBA" id="ARBA00004123"/>
    </source>
</evidence>
<dbReference type="GO" id="GO:0046872">
    <property type="term" value="F:metal ion binding"/>
    <property type="evidence" value="ECO:0007669"/>
    <property type="project" value="UniProtKB-KW"/>
</dbReference>
<evidence type="ECO:0000256" key="6">
    <source>
        <dbReference type="ARBA" id="ARBA00022801"/>
    </source>
</evidence>
<keyword evidence="6" id="KW-0378">Hydrolase</keyword>
<comment type="cofactor">
    <cofactor evidence="1">
        <name>a divalent metal cation</name>
        <dbReference type="ChEBI" id="CHEBI:60240"/>
    </cofactor>
</comment>
<keyword evidence="7" id="KW-0539">Nucleus</keyword>
<evidence type="ECO:0000313" key="10">
    <source>
        <dbReference type="Proteomes" id="UP001249851"/>
    </source>
</evidence>
<comment type="similarity">
    <text evidence="3">Belongs to the HARBI1 family.</text>
</comment>
<organism evidence="9 10">
    <name type="scientific">Acropora cervicornis</name>
    <name type="common">Staghorn coral</name>
    <dbReference type="NCBI Taxonomy" id="6130"/>
    <lineage>
        <taxon>Eukaryota</taxon>
        <taxon>Metazoa</taxon>
        <taxon>Cnidaria</taxon>
        <taxon>Anthozoa</taxon>
        <taxon>Hexacorallia</taxon>
        <taxon>Scleractinia</taxon>
        <taxon>Astrocoeniina</taxon>
        <taxon>Acroporidae</taxon>
        <taxon>Acropora</taxon>
    </lineage>
</organism>
<dbReference type="PANTHER" id="PTHR22930">
    <property type="match status" value="1"/>
</dbReference>
<dbReference type="Proteomes" id="UP001249851">
    <property type="component" value="Unassembled WGS sequence"/>
</dbReference>
<evidence type="ECO:0000256" key="3">
    <source>
        <dbReference type="ARBA" id="ARBA00006958"/>
    </source>
</evidence>
<comment type="subcellular location">
    <subcellularLocation>
        <location evidence="2">Nucleus</location>
    </subcellularLocation>
</comment>
<keyword evidence="5" id="KW-0479">Metal-binding</keyword>
<dbReference type="GO" id="GO:0016787">
    <property type="term" value="F:hydrolase activity"/>
    <property type="evidence" value="ECO:0007669"/>
    <property type="project" value="UniProtKB-KW"/>
</dbReference>
<comment type="caution">
    <text evidence="9">The sequence shown here is derived from an EMBL/GenBank/DDBJ whole genome shotgun (WGS) entry which is preliminary data.</text>
</comment>
<dbReference type="AlphaFoldDB" id="A0AAD9QN83"/>
<dbReference type="EMBL" id="JARQWQ010000022">
    <property type="protein sequence ID" value="KAK2564427.1"/>
    <property type="molecule type" value="Genomic_DNA"/>
</dbReference>
<accession>A0AAD9QN83</accession>
<dbReference type="GO" id="GO:0005634">
    <property type="term" value="C:nucleus"/>
    <property type="evidence" value="ECO:0007669"/>
    <property type="project" value="UniProtKB-SubCell"/>
</dbReference>
<proteinExistence type="inferred from homology"/>
<protein>
    <submittedName>
        <fullName evidence="9">Nuclease HARBI1</fullName>
    </submittedName>
</protein>
<name>A0AAD9QN83_ACRCE</name>
<evidence type="ECO:0000256" key="5">
    <source>
        <dbReference type="ARBA" id="ARBA00022723"/>
    </source>
</evidence>
<keyword evidence="4" id="KW-0540">Nuclease</keyword>
<dbReference type="InterPro" id="IPR045249">
    <property type="entry name" value="HARBI1-like"/>
</dbReference>
<reference evidence="9" key="1">
    <citation type="journal article" date="2023" name="G3 (Bethesda)">
        <title>Whole genome assembly and annotation of the endangered Caribbean coral Acropora cervicornis.</title>
        <authorList>
            <person name="Selwyn J.D."/>
            <person name="Vollmer S.V."/>
        </authorList>
    </citation>
    <scope>NUCLEOTIDE SEQUENCE</scope>
    <source>
        <strain evidence="9">K2</strain>
    </source>
</reference>
<evidence type="ECO:0000256" key="7">
    <source>
        <dbReference type="ARBA" id="ARBA00023242"/>
    </source>
</evidence>
<reference evidence="9" key="2">
    <citation type="journal article" date="2023" name="Science">
        <title>Genomic signatures of disease resistance in endangered staghorn corals.</title>
        <authorList>
            <person name="Vollmer S.V."/>
            <person name="Selwyn J.D."/>
            <person name="Despard B.A."/>
            <person name="Roesel C.L."/>
        </authorList>
    </citation>
    <scope>NUCLEOTIDE SEQUENCE</scope>
    <source>
        <strain evidence="9">K2</strain>
    </source>
</reference>
<dbReference type="PANTHER" id="PTHR22930:SF85">
    <property type="entry name" value="GH03217P-RELATED"/>
    <property type="match status" value="1"/>
</dbReference>
<dbReference type="Pfam" id="PF13359">
    <property type="entry name" value="DDE_Tnp_4"/>
    <property type="match status" value="1"/>
</dbReference>
<evidence type="ECO:0000256" key="4">
    <source>
        <dbReference type="ARBA" id="ARBA00022722"/>
    </source>
</evidence>
<evidence type="ECO:0000259" key="8">
    <source>
        <dbReference type="Pfam" id="PF13359"/>
    </source>
</evidence>
<evidence type="ECO:0000256" key="1">
    <source>
        <dbReference type="ARBA" id="ARBA00001968"/>
    </source>
</evidence>
<feature type="domain" description="DDE Tnp4" evidence="8">
    <location>
        <begin position="120"/>
        <end position="283"/>
    </location>
</feature>
<gene>
    <name evidence="9" type="ORF">P5673_011857</name>
</gene>
<keyword evidence="10" id="KW-1185">Reference proteome</keyword>